<dbReference type="RefSeq" id="WP_339403172.1">
    <property type="nucleotide sequence ID" value="NZ_JBBGAZ010000003.1"/>
</dbReference>
<proteinExistence type="predicted"/>
<gene>
    <name evidence="1" type="ORF">WG622_08350</name>
</gene>
<comment type="caution">
    <text evidence="1">The sequence shown here is derived from an EMBL/GenBank/DDBJ whole genome shotgun (WGS) entry which is preliminary data.</text>
</comment>
<protein>
    <submittedName>
        <fullName evidence="1">Uncharacterized protein</fullName>
    </submittedName>
</protein>
<evidence type="ECO:0000313" key="2">
    <source>
        <dbReference type="Proteomes" id="UP001368270"/>
    </source>
</evidence>
<evidence type="ECO:0000313" key="1">
    <source>
        <dbReference type="EMBL" id="MEJ5218247.1"/>
    </source>
</evidence>
<reference evidence="1 2" key="1">
    <citation type="submission" date="2024-03" db="EMBL/GenBank/DDBJ databases">
        <title>Cognatishimia coralii sp. nov., a marine bacterium isolated from coral surrounding seawater.</title>
        <authorList>
            <person name="Liu X."/>
            <person name="Liu S."/>
            <person name="Sun H."/>
            <person name="Zhang Y."/>
        </authorList>
    </citation>
    <scope>NUCLEOTIDE SEQUENCE [LARGE SCALE GENOMIC DNA]</scope>
    <source>
        <strain evidence="1 2">D5M38</strain>
    </source>
</reference>
<accession>A0ABU8QFQ6</accession>
<keyword evidence="2" id="KW-1185">Reference proteome</keyword>
<organism evidence="1 2">
    <name type="scientific">Cognatishimia coralii</name>
    <dbReference type="NCBI Taxonomy" id="3083254"/>
    <lineage>
        <taxon>Bacteria</taxon>
        <taxon>Pseudomonadati</taxon>
        <taxon>Pseudomonadota</taxon>
        <taxon>Alphaproteobacteria</taxon>
        <taxon>Rhodobacterales</taxon>
        <taxon>Paracoccaceae</taxon>
        <taxon>Cognatishimia</taxon>
    </lineage>
</organism>
<dbReference type="Proteomes" id="UP001368270">
    <property type="component" value="Unassembled WGS sequence"/>
</dbReference>
<dbReference type="EMBL" id="JBBGAZ010000003">
    <property type="protein sequence ID" value="MEJ5218247.1"/>
    <property type="molecule type" value="Genomic_DNA"/>
</dbReference>
<sequence>MKRLLPFIIVCVSVVVFAAVGPMVGEPHEQVGMLYGASPVAVERLN</sequence>
<name>A0ABU8QFQ6_9RHOB</name>